<feature type="transmembrane region" description="Helical" evidence="1">
    <location>
        <begin position="44"/>
        <end position="65"/>
    </location>
</feature>
<dbReference type="Proteomes" id="UP001164420">
    <property type="component" value="Unassembled WGS sequence"/>
</dbReference>
<dbReference type="EMBL" id="JAOCQI010000001">
    <property type="protein sequence ID" value="MCT7310205.1"/>
    <property type="molecule type" value="Genomic_DNA"/>
</dbReference>
<keyword evidence="3" id="KW-1185">Reference proteome</keyword>
<evidence type="ECO:0000256" key="1">
    <source>
        <dbReference type="SAM" id="Phobius"/>
    </source>
</evidence>
<gene>
    <name evidence="2" type="ORF">N5J06_04565</name>
</gene>
<sequence length="216" mass="23590">MDIYLGLYGIDWKLFPLDKPDYIYIGAVTVMHSILLSLDAIGKKWAAVGAAMIFGLITALAIVAVERIKERGARTANGQKRKLSPLRRDIVFTVITTLGMPPLFFFPILLLGIPLVLPETIGEAIARRDFAQDSALIAKGCKSQKQPQCFELVESGKVLVSGILLHATKDRVLIHDGKGAAIWPLEKRELVPYQPKDQVEVGTQATPAAAVKPHSP</sequence>
<dbReference type="RefSeq" id="WP_260784725.1">
    <property type="nucleotide sequence ID" value="NZ_JAOCQI010000001.1"/>
</dbReference>
<organism evidence="2 3">
    <name type="scientific">Ralstonia mojiangensis</name>
    <dbReference type="NCBI Taxonomy" id="2953895"/>
    <lineage>
        <taxon>Bacteria</taxon>
        <taxon>Pseudomonadati</taxon>
        <taxon>Pseudomonadota</taxon>
        <taxon>Betaproteobacteria</taxon>
        <taxon>Burkholderiales</taxon>
        <taxon>Burkholderiaceae</taxon>
        <taxon>Ralstonia</taxon>
    </lineage>
</organism>
<evidence type="ECO:0000313" key="3">
    <source>
        <dbReference type="Proteomes" id="UP001164420"/>
    </source>
</evidence>
<keyword evidence="1" id="KW-0812">Transmembrane</keyword>
<proteinExistence type="predicted"/>
<reference evidence="2 3" key="1">
    <citation type="journal article" date="2023" name="Front. Microbiol.">
        <title>Ralstonia chuxiongensis sp. nov., Ralstonia mojiangensis sp. nov., and Ralstonia soli sp. nov., isolated from tobacco fields, are three novel species in the family Burkholderiaceae.</title>
        <authorList>
            <person name="Lu C.H."/>
            <person name="Zhang Y.Y."/>
            <person name="Jiang N."/>
            <person name="Chen W."/>
            <person name="Shao X."/>
            <person name="Zhao Z.M."/>
            <person name="Lu W.L."/>
            <person name="Hu X."/>
            <person name="Xi Y.X."/>
            <person name="Zou S.Y."/>
            <person name="Wei Q.J."/>
            <person name="Lin Z.L."/>
            <person name="Gong L."/>
            <person name="Gai X.T."/>
            <person name="Zhang L.Q."/>
            <person name="Li J.Y."/>
            <person name="Jin Y."/>
            <person name="Xia Z.Y."/>
        </authorList>
    </citation>
    <scope>NUCLEOTIDE SEQUENCE [LARGE SCALE GENOMIC DNA]</scope>
    <source>
        <strain evidence="2 3">22TCJT01-1</strain>
    </source>
</reference>
<accession>A0ABT2L474</accession>
<feature type="transmembrane region" description="Helical" evidence="1">
    <location>
        <begin position="90"/>
        <end position="117"/>
    </location>
</feature>
<name>A0ABT2L474_9RALS</name>
<comment type="caution">
    <text evidence="2">The sequence shown here is derived from an EMBL/GenBank/DDBJ whole genome shotgun (WGS) entry which is preliminary data.</text>
</comment>
<protein>
    <submittedName>
        <fullName evidence="2">Uncharacterized protein</fullName>
    </submittedName>
</protein>
<evidence type="ECO:0000313" key="2">
    <source>
        <dbReference type="EMBL" id="MCT7310205.1"/>
    </source>
</evidence>
<keyword evidence="1" id="KW-1133">Transmembrane helix</keyword>
<keyword evidence="1" id="KW-0472">Membrane</keyword>